<evidence type="ECO:0000313" key="4">
    <source>
        <dbReference type="Proteomes" id="UP000234849"/>
    </source>
</evidence>
<evidence type="ECO:0000313" key="3">
    <source>
        <dbReference type="EMBL" id="PLT56155.1"/>
    </source>
</evidence>
<dbReference type="EMBL" id="JAPRAY010000023">
    <property type="protein sequence ID" value="MCZ0668817.1"/>
    <property type="molecule type" value="Genomic_DNA"/>
</dbReference>
<protein>
    <submittedName>
        <fullName evidence="2">DUF3810 domain-containing protein</fullName>
    </submittedName>
</protein>
<sequence length="369" mass="41880">MKNKRKPSNANNYILSGIFFLSISSIFMVAARFHPTFAQWYSTHIYPIFVSVIGRLSSMVSFSFVELSLYVMSLLIIGTGIHALASARKNRKTAVLQWISALFLGACILFFLFVINCGINYQKESFADTASLKVRPYSVEELTATCQWLTEEVNRLSAQVQRSDQKELLLPDDIQKEAVRSMQSLGRTYPSLQGYYPAPKPVLVSEILSRQKLMGIYSPFTIEANYNQDMPAYDLPFTMCHELSHLRGFMQEEEANFISFLACRASALAEFQYSGTLCAWEYVMGALYRADPDIWQEVRNTLDPSAEPDLKADDVFWAQYDGRIAEAANLMNDTYLKANGQTQGVQSYGQMTDLLVIYYLSYFKNPGIK</sequence>
<comment type="caution">
    <text evidence="3">The sequence shown here is derived from an EMBL/GenBank/DDBJ whole genome shotgun (WGS) entry which is preliminary data.</text>
</comment>
<evidence type="ECO:0000313" key="2">
    <source>
        <dbReference type="EMBL" id="MCZ0668817.1"/>
    </source>
</evidence>
<feature type="transmembrane region" description="Helical" evidence="1">
    <location>
        <begin position="12"/>
        <end position="33"/>
    </location>
</feature>
<keyword evidence="1" id="KW-0812">Transmembrane</keyword>
<dbReference type="Proteomes" id="UP000234849">
    <property type="component" value="Unassembled WGS sequence"/>
</dbReference>
<organism evidence="3 4">
    <name type="scientific">Mediterraneibacter gnavus</name>
    <name type="common">Ruminococcus gnavus</name>
    <dbReference type="NCBI Taxonomy" id="33038"/>
    <lineage>
        <taxon>Bacteria</taxon>
        <taxon>Bacillati</taxon>
        <taxon>Bacillota</taxon>
        <taxon>Clostridia</taxon>
        <taxon>Lachnospirales</taxon>
        <taxon>Lachnospiraceae</taxon>
        <taxon>Mediterraneibacter</taxon>
    </lineage>
</organism>
<reference evidence="3 4" key="1">
    <citation type="journal article" date="2017" name="Genome Med.">
        <title>A novel Ruminococcus gnavus clade enriched in inflammatory bowel disease patients.</title>
        <authorList>
            <person name="Hall A.B."/>
            <person name="Yassour M."/>
            <person name="Sauk J."/>
            <person name="Garner A."/>
            <person name="Jiang X."/>
            <person name="Arthur T."/>
            <person name="Lagoudas G.K."/>
            <person name="Vatanen T."/>
            <person name="Fornelos N."/>
            <person name="Wilson R."/>
            <person name="Bertha M."/>
            <person name="Cohen M."/>
            <person name="Garber J."/>
            <person name="Khalili H."/>
            <person name="Gevers D."/>
            <person name="Ananthakrishnan A.N."/>
            <person name="Kugathasan S."/>
            <person name="Lander E.S."/>
            <person name="Blainey P."/>
            <person name="Vlamakis H."/>
            <person name="Xavier R.J."/>
            <person name="Huttenhower C."/>
        </authorList>
    </citation>
    <scope>NUCLEOTIDE SEQUENCE [LARGE SCALE GENOMIC DNA]</scope>
    <source>
        <strain evidence="3 4">RJX1118</strain>
    </source>
</reference>
<gene>
    <name evidence="3" type="ORF">CDL18_05645</name>
    <name evidence="2" type="ORF">OZZ17_14945</name>
</gene>
<dbReference type="Proteomes" id="UP001079535">
    <property type="component" value="Unassembled WGS sequence"/>
</dbReference>
<feature type="transmembrane region" description="Helical" evidence="1">
    <location>
        <begin position="67"/>
        <end position="87"/>
    </location>
</feature>
<keyword evidence="1" id="KW-0472">Membrane</keyword>
<dbReference type="EMBL" id="NIHM01000006">
    <property type="protein sequence ID" value="PLT56155.1"/>
    <property type="molecule type" value="Genomic_DNA"/>
</dbReference>
<dbReference type="RefSeq" id="WP_101874743.1">
    <property type="nucleotide sequence ID" value="NZ_CACRUK010000012.1"/>
</dbReference>
<dbReference type="InterPro" id="IPR024294">
    <property type="entry name" value="DUF3810"/>
</dbReference>
<proteinExistence type="predicted"/>
<reference evidence="2" key="2">
    <citation type="submission" date="2022-11" db="EMBL/GenBank/DDBJ databases">
        <title>Temperate bacteriophages infecting mucin-degrading bacterium Ruminococcus gnavus from the human gut.</title>
        <authorList>
            <person name="Buttimer C."/>
        </authorList>
    </citation>
    <scope>NUCLEOTIDE SEQUENCE</scope>
    <source>
        <strain evidence="2">CCUG 49994</strain>
    </source>
</reference>
<keyword evidence="1" id="KW-1133">Transmembrane helix</keyword>
<feature type="transmembrane region" description="Helical" evidence="1">
    <location>
        <begin position="94"/>
        <end position="115"/>
    </location>
</feature>
<dbReference type="AlphaFoldDB" id="A0A2N5PTG5"/>
<dbReference type="Pfam" id="PF12725">
    <property type="entry name" value="DUF3810"/>
    <property type="match status" value="1"/>
</dbReference>
<name>A0A2N5PTG5_MEDGN</name>
<evidence type="ECO:0000256" key="1">
    <source>
        <dbReference type="SAM" id="Phobius"/>
    </source>
</evidence>
<accession>A0A2N5PTG5</accession>